<evidence type="ECO:0000256" key="4">
    <source>
        <dbReference type="ARBA" id="ARBA00031552"/>
    </source>
</evidence>
<dbReference type="Gene3D" id="3.90.1490.10">
    <property type="entry name" value="putative n-type atp pyrophosphatase, domain 2"/>
    <property type="match status" value="1"/>
</dbReference>
<dbReference type="Pfam" id="PF01902">
    <property type="entry name" value="Diphthami_syn_2"/>
    <property type="match status" value="1"/>
</dbReference>
<evidence type="ECO:0000256" key="1">
    <source>
        <dbReference type="ARBA" id="ARBA00012089"/>
    </source>
</evidence>
<dbReference type="InterPro" id="IPR002761">
    <property type="entry name" value="Diphthami_syn_dom"/>
</dbReference>
<reference evidence="7 8" key="1">
    <citation type="journal article" date="2014" name="BMC Genomics">
        <title>Adaptive genomic structural variation in the grape powdery mildew pathogen, Erysiphe necator.</title>
        <authorList>
            <person name="Jones L."/>
            <person name="Riaz S."/>
            <person name="Morales-Cruz A."/>
            <person name="Amrine K.C."/>
            <person name="McGuire B."/>
            <person name="Gubler W.D."/>
            <person name="Walker M.A."/>
            <person name="Cantu D."/>
        </authorList>
    </citation>
    <scope>NUCLEOTIDE SEQUENCE [LARGE SCALE GENOMIC DNA]</scope>
    <source>
        <strain evidence="8">c</strain>
    </source>
</reference>
<dbReference type="CDD" id="cd06156">
    <property type="entry name" value="eu_AANH_C_2"/>
    <property type="match status" value="1"/>
</dbReference>
<dbReference type="CDD" id="cd01994">
    <property type="entry name" value="AANH_PF0828-like"/>
    <property type="match status" value="1"/>
</dbReference>
<evidence type="ECO:0000256" key="3">
    <source>
        <dbReference type="ARBA" id="ARBA00029814"/>
    </source>
</evidence>
<dbReference type="Gene3D" id="3.40.50.620">
    <property type="entry name" value="HUPs"/>
    <property type="match status" value="1"/>
</dbReference>
<evidence type="ECO:0000256" key="2">
    <source>
        <dbReference type="ARBA" id="ARBA00018426"/>
    </source>
</evidence>
<comment type="catalytic activity">
    <reaction evidence="5">
        <text>diphthine-[translation elongation factor 2] + NH4(+) + ATP = diphthamide-[translation elongation factor 2] + AMP + diphosphate + H(+)</text>
        <dbReference type="Rhea" id="RHEA:19753"/>
        <dbReference type="Rhea" id="RHEA-COMP:10172"/>
        <dbReference type="Rhea" id="RHEA-COMP:10174"/>
        <dbReference type="ChEBI" id="CHEBI:15378"/>
        <dbReference type="ChEBI" id="CHEBI:16692"/>
        <dbReference type="ChEBI" id="CHEBI:28938"/>
        <dbReference type="ChEBI" id="CHEBI:30616"/>
        <dbReference type="ChEBI" id="CHEBI:33019"/>
        <dbReference type="ChEBI" id="CHEBI:82696"/>
        <dbReference type="ChEBI" id="CHEBI:456215"/>
        <dbReference type="EC" id="6.3.1.14"/>
    </reaction>
</comment>
<comment type="caution">
    <text evidence="7">The sequence shown here is derived from an EMBL/GenBank/DDBJ whole genome shotgun (WGS) entry which is preliminary data.</text>
</comment>
<dbReference type="AlphaFoldDB" id="A0A0B1P4H7"/>
<evidence type="ECO:0000313" key="8">
    <source>
        <dbReference type="Proteomes" id="UP000030854"/>
    </source>
</evidence>
<feature type="domain" description="Diphthamide synthase" evidence="6">
    <location>
        <begin position="115"/>
        <end position="265"/>
    </location>
</feature>
<dbReference type="GO" id="GO:0017183">
    <property type="term" value="P:protein histidyl modification to diphthamide"/>
    <property type="evidence" value="ECO:0007669"/>
    <property type="project" value="TreeGrafter"/>
</dbReference>
<sequence>MADSLNVIALISGGKDSFFSLLHCMENGHKIVALGNLHPPERFDVQNEDDSDLNSFMYQTVGHTVIPLYEKALDIPLYREPITGTALHTGTSYLENDLGQSYSTDSDILTRKKDETECLVPLLRRIMNEHPDANALCTGAIYSTYQRTRIETVACRLGLISLSYLWQYPLLPLKNSISLIEDMEKAKLDAMIIKVAGSGLDESFLWQKLTSKSTLKRIQKATQRFGVEDDGAILGEGGEFETLVLDGPSYLFKSRIEILDSDKIIIRESGGSAWLKILKANVVSKGKATLDKVIRIPNILEPKFYNIYEIIKDSKTYVINPELYKLEDICNLSRLFKITPKRSKTCSMLRWTISAPPGLKNINEEAKCLIDSISLRLIREKLKPNDVTSSIVLLRSMQNFELMNKLYGTLFSRPNPPARVTISCGDNMPPRVNFIIHLTIFSSYSPMRERSMRRGLHIQSYSYWAPANIGPYSQAIIRSSDDGDSDLCTASISGQIPLIPHTMKLPTLETTTHPVAFQISLSLQHLWRIGIALKVRWWTSVIAYLPHDISSSDNRMPQVAMIALEAWKQSHLYQEKIETEETDESEEPDLWEQKYHARMQIRAKRTTSLIKVLPDWSLFNYLSGDQRSNSRDPPPFFAVEVGELPRASAIEWHAQLGIIPGSSQIHLSCHEVQDQLNEYAIYQCIFGDNVMQIIVTIKFMEDISHLYACLRQAQSRLGLLSSNDIILEQDIHVASVPLSNESSNITRCGLSYQDVSVSYLPETTHDYTVIPCSRIWDARGQRLSYLWIYNT</sequence>
<protein>
    <recommendedName>
        <fullName evidence="2">Diphthine--ammonia ligase</fullName>
        <ecNumber evidence="1">6.3.1.14</ecNumber>
    </recommendedName>
    <alternativeName>
        <fullName evidence="3">Diphthamide synthase</fullName>
    </alternativeName>
    <alternativeName>
        <fullName evidence="4">Diphthamide synthetase</fullName>
    </alternativeName>
</protein>
<evidence type="ECO:0000259" key="6">
    <source>
        <dbReference type="Pfam" id="PF01902"/>
    </source>
</evidence>
<dbReference type="GO" id="GO:0017178">
    <property type="term" value="F:diphthine-ammonia ligase activity"/>
    <property type="evidence" value="ECO:0007669"/>
    <property type="project" value="UniProtKB-EC"/>
</dbReference>
<dbReference type="Proteomes" id="UP000030854">
    <property type="component" value="Unassembled WGS sequence"/>
</dbReference>
<dbReference type="PANTHER" id="PTHR12196:SF2">
    <property type="entry name" value="DIPHTHINE--AMMONIA LIGASE"/>
    <property type="match status" value="1"/>
</dbReference>
<evidence type="ECO:0000256" key="5">
    <source>
        <dbReference type="ARBA" id="ARBA00048108"/>
    </source>
</evidence>
<dbReference type="EC" id="6.3.1.14" evidence="1"/>
<name>A0A0B1P4H7_UNCNE</name>
<evidence type="ECO:0000313" key="7">
    <source>
        <dbReference type="EMBL" id="KHJ33607.1"/>
    </source>
</evidence>
<dbReference type="InterPro" id="IPR030662">
    <property type="entry name" value="DPH6/MJ0570"/>
</dbReference>
<dbReference type="OMA" id="HCRLAQS"/>
<dbReference type="EMBL" id="JNVN01001337">
    <property type="protein sequence ID" value="KHJ33607.1"/>
    <property type="molecule type" value="Genomic_DNA"/>
</dbReference>
<organism evidence="7 8">
    <name type="scientific">Uncinula necator</name>
    <name type="common">Grape powdery mildew</name>
    <dbReference type="NCBI Taxonomy" id="52586"/>
    <lineage>
        <taxon>Eukaryota</taxon>
        <taxon>Fungi</taxon>
        <taxon>Dikarya</taxon>
        <taxon>Ascomycota</taxon>
        <taxon>Pezizomycotina</taxon>
        <taxon>Leotiomycetes</taxon>
        <taxon>Erysiphales</taxon>
        <taxon>Erysiphaceae</taxon>
        <taxon>Erysiphe</taxon>
    </lineage>
</organism>
<dbReference type="PANTHER" id="PTHR12196">
    <property type="entry name" value="DOMAIN OF UNKNOWN FUNCTION 71 DUF71 -CONTAINING PROTEIN"/>
    <property type="match status" value="1"/>
</dbReference>
<dbReference type="SUPFAM" id="SSF52402">
    <property type="entry name" value="Adenine nucleotide alpha hydrolases-like"/>
    <property type="match status" value="1"/>
</dbReference>
<dbReference type="Gene3D" id="3.30.1330.40">
    <property type="entry name" value="RutC-like"/>
    <property type="match status" value="2"/>
</dbReference>
<keyword evidence="8" id="KW-1185">Reference proteome</keyword>
<dbReference type="HOGENOM" id="CLU_010289_2_0_1"/>
<dbReference type="InterPro" id="IPR035959">
    <property type="entry name" value="RutC-like_sf"/>
</dbReference>
<gene>
    <name evidence="7" type="ORF">EV44_g1702</name>
</gene>
<dbReference type="InterPro" id="IPR014729">
    <property type="entry name" value="Rossmann-like_a/b/a_fold"/>
</dbReference>
<proteinExistence type="predicted"/>
<dbReference type="NCBIfam" id="TIGR00290">
    <property type="entry name" value="MJ0570_dom"/>
    <property type="match status" value="1"/>
</dbReference>
<dbReference type="STRING" id="52586.A0A0B1P4H7"/>
<dbReference type="SUPFAM" id="SSF55298">
    <property type="entry name" value="YjgF-like"/>
    <property type="match status" value="2"/>
</dbReference>
<accession>A0A0B1P4H7</accession>